<dbReference type="Proteomes" id="UP000294832">
    <property type="component" value="Unassembled WGS sequence"/>
</dbReference>
<dbReference type="RefSeq" id="WP_133037618.1">
    <property type="nucleotide sequence ID" value="NZ_SLWF01000002.1"/>
</dbReference>
<evidence type="ECO:0000313" key="2">
    <source>
        <dbReference type="Proteomes" id="UP000294832"/>
    </source>
</evidence>
<name>A0A4R2FIS5_9GAMM</name>
<dbReference type="OrthoDB" id="6214536at2"/>
<gene>
    <name evidence="1" type="ORF">EDC91_102101</name>
</gene>
<protein>
    <submittedName>
        <fullName evidence="1">DUF3010 family protein</fullName>
    </submittedName>
</protein>
<proteinExistence type="predicted"/>
<dbReference type="Pfam" id="PF11215">
    <property type="entry name" value="DUF3010"/>
    <property type="match status" value="1"/>
</dbReference>
<sequence>MRVCGVELKGSEAVICLVSYKGDSYNVPECRRHSFTLTDPADLEAIREFHFAFHKLLEDYQVDEVVVIAREYKGKFVGSAVSYKLESAIQLGKTPVAMLTPQAIREQNRRNPPLVDFAALELRKFQQPAFEAAYAYLTQKRFAKED</sequence>
<comment type="caution">
    <text evidence="1">The sequence shown here is derived from an EMBL/GenBank/DDBJ whole genome shotgun (WGS) entry which is preliminary data.</text>
</comment>
<organism evidence="1 2">
    <name type="scientific">Shewanella fodinae</name>
    <dbReference type="NCBI Taxonomy" id="552357"/>
    <lineage>
        <taxon>Bacteria</taxon>
        <taxon>Pseudomonadati</taxon>
        <taxon>Pseudomonadota</taxon>
        <taxon>Gammaproteobacteria</taxon>
        <taxon>Alteromonadales</taxon>
        <taxon>Shewanellaceae</taxon>
        <taxon>Shewanella</taxon>
    </lineage>
</organism>
<reference evidence="1 2" key="1">
    <citation type="submission" date="2019-03" db="EMBL/GenBank/DDBJ databases">
        <title>Freshwater and sediment microbial communities from various areas in North America, analyzing microbe dynamics in response to fracking.</title>
        <authorList>
            <person name="Lamendella R."/>
        </authorList>
    </citation>
    <scope>NUCLEOTIDE SEQUENCE [LARGE SCALE GENOMIC DNA]</scope>
    <source>
        <strain evidence="1 2">74A</strain>
    </source>
</reference>
<accession>A0A4R2FIS5</accession>
<dbReference type="AlphaFoldDB" id="A0A4R2FIS5"/>
<dbReference type="InterPro" id="IPR021378">
    <property type="entry name" value="DUF3010"/>
</dbReference>
<keyword evidence="2" id="KW-1185">Reference proteome</keyword>
<evidence type="ECO:0000313" key="1">
    <source>
        <dbReference type="EMBL" id="TCN90189.1"/>
    </source>
</evidence>
<dbReference type="EMBL" id="SLWF01000002">
    <property type="protein sequence ID" value="TCN90189.1"/>
    <property type="molecule type" value="Genomic_DNA"/>
</dbReference>